<reference evidence="2 3" key="1">
    <citation type="submission" date="2014-04" db="EMBL/GenBank/DDBJ databases">
        <authorList>
            <consortium name="DOE Joint Genome Institute"/>
            <person name="Kuo A."/>
            <person name="Gay G."/>
            <person name="Dore J."/>
            <person name="Kohler A."/>
            <person name="Nagy L.G."/>
            <person name="Floudas D."/>
            <person name="Copeland A."/>
            <person name="Barry K.W."/>
            <person name="Cichocki N."/>
            <person name="Veneault-Fourrey C."/>
            <person name="LaButti K."/>
            <person name="Lindquist E.A."/>
            <person name="Lipzen A."/>
            <person name="Lundell T."/>
            <person name="Morin E."/>
            <person name="Murat C."/>
            <person name="Sun H."/>
            <person name="Tunlid A."/>
            <person name="Henrissat B."/>
            <person name="Grigoriev I.V."/>
            <person name="Hibbett D.S."/>
            <person name="Martin F."/>
            <person name="Nordberg H.P."/>
            <person name="Cantor M.N."/>
            <person name="Hua S.X."/>
        </authorList>
    </citation>
    <scope>NUCLEOTIDE SEQUENCE [LARGE SCALE GENOMIC DNA]</scope>
    <source>
        <strain evidence="3">h7</strain>
    </source>
</reference>
<proteinExistence type="predicted"/>
<evidence type="ECO:0000313" key="2">
    <source>
        <dbReference type="EMBL" id="KIM38654.1"/>
    </source>
</evidence>
<protein>
    <submittedName>
        <fullName evidence="2">Uncharacterized protein</fullName>
    </submittedName>
</protein>
<reference evidence="3" key="2">
    <citation type="submission" date="2015-01" db="EMBL/GenBank/DDBJ databases">
        <title>Evolutionary Origins and Diversification of the Mycorrhizal Mutualists.</title>
        <authorList>
            <consortium name="DOE Joint Genome Institute"/>
            <consortium name="Mycorrhizal Genomics Consortium"/>
            <person name="Kohler A."/>
            <person name="Kuo A."/>
            <person name="Nagy L.G."/>
            <person name="Floudas D."/>
            <person name="Copeland A."/>
            <person name="Barry K.W."/>
            <person name="Cichocki N."/>
            <person name="Veneault-Fourrey C."/>
            <person name="LaButti K."/>
            <person name="Lindquist E.A."/>
            <person name="Lipzen A."/>
            <person name="Lundell T."/>
            <person name="Morin E."/>
            <person name="Murat C."/>
            <person name="Riley R."/>
            <person name="Ohm R."/>
            <person name="Sun H."/>
            <person name="Tunlid A."/>
            <person name="Henrissat B."/>
            <person name="Grigoriev I.V."/>
            <person name="Hibbett D.S."/>
            <person name="Martin F."/>
        </authorList>
    </citation>
    <scope>NUCLEOTIDE SEQUENCE [LARGE SCALE GENOMIC DNA]</scope>
    <source>
        <strain evidence="3">h7</strain>
    </source>
</reference>
<feature type="compositionally biased region" description="Basic and acidic residues" evidence="1">
    <location>
        <begin position="1"/>
        <end position="24"/>
    </location>
</feature>
<sequence length="94" mass="10973">MYQLVYEDRGSDAEGADIRNKSPDPDMTSTHRGKHRPSQLKRAKETRRHPSTQRLVMLIETKLHSRERRRENRNGFCGSDCLAFVAGREFGHEY</sequence>
<keyword evidence="3" id="KW-1185">Reference proteome</keyword>
<dbReference type="HOGENOM" id="CLU_2386409_0_0_1"/>
<evidence type="ECO:0000313" key="3">
    <source>
        <dbReference type="Proteomes" id="UP000053424"/>
    </source>
</evidence>
<feature type="region of interest" description="Disordered" evidence="1">
    <location>
        <begin position="1"/>
        <end position="52"/>
    </location>
</feature>
<feature type="compositionally biased region" description="Basic residues" evidence="1">
    <location>
        <begin position="31"/>
        <end position="51"/>
    </location>
</feature>
<name>A0A0C3C323_HEBCY</name>
<organism evidence="2 3">
    <name type="scientific">Hebeloma cylindrosporum</name>
    <dbReference type="NCBI Taxonomy" id="76867"/>
    <lineage>
        <taxon>Eukaryota</taxon>
        <taxon>Fungi</taxon>
        <taxon>Dikarya</taxon>
        <taxon>Basidiomycota</taxon>
        <taxon>Agaricomycotina</taxon>
        <taxon>Agaricomycetes</taxon>
        <taxon>Agaricomycetidae</taxon>
        <taxon>Agaricales</taxon>
        <taxon>Agaricineae</taxon>
        <taxon>Hymenogastraceae</taxon>
        <taxon>Hebeloma</taxon>
    </lineage>
</organism>
<dbReference type="Proteomes" id="UP000053424">
    <property type="component" value="Unassembled WGS sequence"/>
</dbReference>
<gene>
    <name evidence="2" type="ORF">M413DRAFT_447628</name>
</gene>
<dbReference type="AlphaFoldDB" id="A0A0C3C323"/>
<accession>A0A0C3C323</accession>
<dbReference type="EMBL" id="KN831789">
    <property type="protein sequence ID" value="KIM38654.1"/>
    <property type="molecule type" value="Genomic_DNA"/>
</dbReference>
<evidence type="ECO:0000256" key="1">
    <source>
        <dbReference type="SAM" id="MobiDB-lite"/>
    </source>
</evidence>